<feature type="transmembrane region" description="Helical" evidence="8">
    <location>
        <begin position="18"/>
        <end position="36"/>
    </location>
</feature>
<keyword evidence="11" id="KW-1185">Reference proteome</keyword>
<feature type="transmembrane region" description="Helical" evidence="8">
    <location>
        <begin position="220"/>
        <end position="239"/>
    </location>
</feature>
<dbReference type="PANTHER" id="PTHR23502">
    <property type="entry name" value="MAJOR FACILITATOR SUPERFAMILY"/>
    <property type="match status" value="1"/>
</dbReference>
<evidence type="ECO:0000313" key="11">
    <source>
        <dbReference type="Proteomes" id="UP000549113"/>
    </source>
</evidence>
<protein>
    <submittedName>
        <fullName evidence="10">DHA1 family bicyclomycin/chloramphenicol resistance-like MFS transporter</fullName>
    </submittedName>
</protein>
<feature type="transmembrane region" description="Helical" evidence="8">
    <location>
        <begin position="377"/>
        <end position="397"/>
    </location>
</feature>
<feature type="domain" description="Major facilitator superfamily (MFS) profile" evidence="9">
    <location>
        <begin position="17"/>
        <end position="402"/>
    </location>
</feature>
<comment type="similarity">
    <text evidence="2">Belongs to the major facilitator superfamily. Bcr/CmlA family.</text>
</comment>
<evidence type="ECO:0000313" key="10">
    <source>
        <dbReference type="EMBL" id="MBB4140968.1"/>
    </source>
</evidence>
<dbReference type="Gene3D" id="1.20.1720.10">
    <property type="entry name" value="Multidrug resistance protein D"/>
    <property type="match status" value="1"/>
</dbReference>
<dbReference type="RefSeq" id="WP_183500502.1">
    <property type="nucleotide sequence ID" value="NZ_BAABCO010000004.1"/>
</dbReference>
<reference evidence="10 11" key="1">
    <citation type="submission" date="2020-08" db="EMBL/GenBank/DDBJ databases">
        <title>Sequencing the genomes of 1000 actinobacteria strains.</title>
        <authorList>
            <person name="Klenk H.-P."/>
        </authorList>
    </citation>
    <scope>NUCLEOTIDE SEQUENCE [LARGE SCALE GENOMIC DNA]</scope>
    <source>
        <strain evidence="10 11">DSM 19600</strain>
    </source>
</reference>
<dbReference type="Pfam" id="PF07690">
    <property type="entry name" value="MFS_1"/>
    <property type="match status" value="1"/>
</dbReference>
<keyword evidence="7 8" id="KW-0472">Membrane</keyword>
<dbReference type="AlphaFoldDB" id="A0AA40SRC4"/>
<dbReference type="PANTHER" id="PTHR23502:SF132">
    <property type="entry name" value="POLYAMINE TRANSPORTER 2-RELATED"/>
    <property type="match status" value="1"/>
</dbReference>
<gene>
    <name evidence="10" type="ORF">BKA10_002762</name>
</gene>
<keyword evidence="5 8" id="KW-0812">Transmembrane</keyword>
<dbReference type="EMBL" id="JACIFH010000001">
    <property type="protein sequence ID" value="MBB4140968.1"/>
    <property type="molecule type" value="Genomic_DNA"/>
</dbReference>
<dbReference type="Proteomes" id="UP000549113">
    <property type="component" value="Unassembled WGS sequence"/>
</dbReference>
<evidence type="ECO:0000256" key="4">
    <source>
        <dbReference type="ARBA" id="ARBA00022475"/>
    </source>
</evidence>
<evidence type="ECO:0000256" key="3">
    <source>
        <dbReference type="ARBA" id="ARBA00022448"/>
    </source>
</evidence>
<sequence>MTQPADTARRDPLGGGRIFALGFVSMTASLSTDMYLPSFPSMADDLGAAASAVQLTLTAFLIGSAFGQLVIGSISDALGRRRTLIVALSVFSACAIGAALSPTLSVLIAVRAVQGFAGAAGAVLSRAIIADLVSHERAVRAFSTLFVMIALGPAIASPLGALLTQWGGWRAALGGLAVIGIGMLAVAVIAIPESLPRESRHPFTVVALTRNIAGLLRRPVYVGYVLAYAAGYAALMTYISSSSFIVQDALGHTAIVYGLTFSATSVAVMTGAWLNGRVAVRWGAPATLQAAQLVVICAAAALAVLALSSALTLTTYLPLACLFAIGCGAVMSSASALAVGQAVGAAGAGSALLGFAQFVFGAFASPLGGLAGTSTAVPAAITMTCFAAVGIVAARFAHGRERAR</sequence>
<dbReference type="GO" id="GO:1990961">
    <property type="term" value="P:xenobiotic detoxification by transmembrane export across the plasma membrane"/>
    <property type="evidence" value="ECO:0007669"/>
    <property type="project" value="InterPro"/>
</dbReference>
<feature type="transmembrane region" description="Helical" evidence="8">
    <location>
        <begin position="48"/>
        <end position="71"/>
    </location>
</feature>
<proteinExistence type="inferred from homology"/>
<keyword evidence="4" id="KW-1003">Cell membrane</keyword>
<keyword evidence="6 8" id="KW-1133">Transmembrane helix</keyword>
<dbReference type="SUPFAM" id="SSF103473">
    <property type="entry name" value="MFS general substrate transporter"/>
    <property type="match status" value="1"/>
</dbReference>
<feature type="transmembrane region" description="Helical" evidence="8">
    <location>
        <begin position="316"/>
        <end position="339"/>
    </location>
</feature>
<dbReference type="PROSITE" id="PS50850">
    <property type="entry name" value="MFS"/>
    <property type="match status" value="1"/>
</dbReference>
<evidence type="ECO:0000256" key="6">
    <source>
        <dbReference type="ARBA" id="ARBA00022989"/>
    </source>
</evidence>
<dbReference type="GO" id="GO:0042910">
    <property type="term" value="F:xenobiotic transmembrane transporter activity"/>
    <property type="evidence" value="ECO:0007669"/>
    <property type="project" value="InterPro"/>
</dbReference>
<evidence type="ECO:0000256" key="2">
    <source>
        <dbReference type="ARBA" id="ARBA00006236"/>
    </source>
</evidence>
<evidence type="ECO:0000256" key="7">
    <source>
        <dbReference type="ARBA" id="ARBA00023136"/>
    </source>
</evidence>
<dbReference type="InterPro" id="IPR004812">
    <property type="entry name" value="Efflux_drug-R_Bcr/CmlA"/>
</dbReference>
<evidence type="ECO:0000259" key="9">
    <source>
        <dbReference type="PROSITE" id="PS50850"/>
    </source>
</evidence>
<feature type="transmembrane region" description="Helical" evidence="8">
    <location>
        <begin position="141"/>
        <end position="163"/>
    </location>
</feature>
<evidence type="ECO:0000256" key="1">
    <source>
        <dbReference type="ARBA" id="ARBA00004651"/>
    </source>
</evidence>
<accession>A0AA40SRC4</accession>
<dbReference type="CDD" id="cd17320">
    <property type="entry name" value="MFS_MdfA_MDR_like"/>
    <property type="match status" value="1"/>
</dbReference>
<evidence type="ECO:0000256" key="5">
    <source>
        <dbReference type="ARBA" id="ARBA00022692"/>
    </source>
</evidence>
<feature type="transmembrane region" description="Helical" evidence="8">
    <location>
        <begin position="351"/>
        <end position="371"/>
    </location>
</feature>
<dbReference type="NCBIfam" id="TIGR00710">
    <property type="entry name" value="efflux_Bcr_CflA"/>
    <property type="match status" value="1"/>
</dbReference>
<feature type="transmembrane region" description="Helical" evidence="8">
    <location>
        <begin position="254"/>
        <end position="274"/>
    </location>
</feature>
<organism evidence="10 11">
    <name type="scientific">Microbacterium invictum</name>
    <dbReference type="NCBI Taxonomy" id="515415"/>
    <lineage>
        <taxon>Bacteria</taxon>
        <taxon>Bacillati</taxon>
        <taxon>Actinomycetota</taxon>
        <taxon>Actinomycetes</taxon>
        <taxon>Micrococcales</taxon>
        <taxon>Microbacteriaceae</taxon>
        <taxon>Microbacterium</taxon>
    </lineage>
</organism>
<comment type="caution">
    <text evidence="10">The sequence shown here is derived from an EMBL/GenBank/DDBJ whole genome shotgun (WGS) entry which is preliminary data.</text>
</comment>
<feature type="transmembrane region" description="Helical" evidence="8">
    <location>
        <begin position="106"/>
        <end position="129"/>
    </location>
</feature>
<dbReference type="GO" id="GO:0005886">
    <property type="term" value="C:plasma membrane"/>
    <property type="evidence" value="ECO:0007669"/>
    <property type="project" value="UniProtKB-SubCell"/>
</dbReference>
<comment type="subcellular location">
    <subcellularLocation>
        <location evidence="1">Cell membrane</location>
        <topology evidence="1">Multi-pass membrane protein</topology>
    </subcellularLocation>
</comment>
<feature type="transmembrane region" description="Helical" evidence="8">
    <location>
        <begin position="286"/>
        <end position="310"/>
    </location>
</feature>
<dbReference type="InterPro" id="IPR020846">
    <property type="entry name" value="MFS_dom"/>
</dbReference>
<dbReference type="InterPro" id="IPR011701">
    <property type="entry name" value="MFS"/>
</dbReference>
<feature type="transmembrane region" description="Helical" evidence="8">
    <location>
        <begin position="83"/>
        <end position="100"/>
    </location>
</feature>
<evidence type="ECO:0000256" key="8">
    <source>
        <dbReference type="SAM" id="Phobius"/>
    </source>
</evidence>
<feature type="transmembrane region" description="Helical" evidence="8">
    <location>
        <begin position="169"/>
        <end position="191"/>
    </location>
</feature>
<name>A0AA40SRC4_9MICO</name>
<keyword evidence="3" id="KW-0813">Transport</keyword>
<dbReference type="InterPro" id="IPR036259">
    <property type="entry name" value="MFS_trans_sf"/>
</dbReference>